<evidence type="ECO:0000256" key="8">
    <source>
        <dbReference type="ARBA" id="ARBA00023163"/>
    </source>
</evidence>
<evidence type="ECO:0000256" key="4">
    <source>
        <dbReference type="ARBA" id="ARBA00022679"/>
    </source>
</evidence>
<evidence type="ECO:0000313" key="11">
    <source>
        <dbReference type="EMBL" id="AYC65346.1"/>
    </source>
</evidence>
<dbReference type="EC" id="2.7.7.6" evidence="1"/>
<dbReference type="InterPro" id="IPR012756">
    <property type="entry name" value="DNA-dir_RpoC2_beta_pp"/>
</dbReference>
<keyword evidence="8" id="KW-0804">Transcription</keyword>
<evidence type="ECO:0000259" key="9">
    <source>
        <dbReference type="Pfam" id="PF04998"/>
    </source>
</evidence>
<dbReference type="GO" id="GO:0000428">
    <property type="term" value="C:DNA-directed RNA polymerase complex"/>
    <property type="evidence" value="ECO:0007669"/>
    <property type="project" value="UniProtKB-KW"/>
</dbReference>
<dbReference type="GO" id="GO:0046872">
    <property type="term" value="F:metal ion binding"/>
    <property type="evidence" value="ECO:0007669"/>
    <property type="project" value="UniProtKB-KW"/>
</dbReference>
<evidence type="ECO:0000256" key="3">
    <source>
        <dbReference type="ARBA" id="ARBA00022640"/>
    </source>
</evidence>
<dbReference type="NCBIfam" id="TIGR02388">
    <property type="entry name" value="rpoC2_cyan"/>
    <property type="match status" value="1"/>
</dbReference>
<dbReference type="Gene3D" id="1.10.150.390">
    <property type="match status" value="1"/>
</dbReference>
<evidence type="ECO:0000256" key="5">
    <source>
        <dbReference type="ARBA" id="ARBA00022695"/>
    </source>
</evidence>
<dbReference type="GeneID" id="38279216"/>
<keyword evidence="7" id="KW-0862">Zinc</keyword>
<dbReference type="GO" id="GO:0003899">
    <property type="term" value="F:DNA-directed RNA polymerase activity"/>
    <property type="evidence" value="ECO:0007669"/>
    <property type="project" value="UniProtKB-EC"/>
</dbReference>
<dbReference type="InterPro" id="IPR007081">
    <property type="entry name" value="RNA_pol_Rpb1_5"/>
</dbReference>
<keyword evidence="3 11" id="KW-0934">Plastid</keyword>
<dbReference type="InterPro" id="IPR045867">
    <property type="entry name" value="DNA-dir_RpoC_beta_prime"/>
</dbReference>
<evidence type="ECO:0000259" key="10">
    <source>
        <dbReference type="Pfam" id="PF05000"/>
    </source>
</evidence>
<keyword evidence="5" id="KW-0548">Nucleotidyltransferase</keyword>
<reference evidence="11" key="2">
    <citation type="journal article" date="2019" name="Mol. Phylogenet. Evol.">
        <title>Reassessment of the classification of bryopsidales (chlorophyta) based on chloroplast phylogenomic analyses.</title>
        <authorList>
            <person name="Cremen M.C."/>
            <person name="Leliaert F."/>
            <person name="West J."/>
            <person name="Lam D.W."/>
            <person name="Shimada S."/>
            <person name="Lopez-Bautista J.M."/>
            <person name="Verbruggen H."/>
        </authorList>
    </citation>
    <scope>NUCLEOTIDE SEQUENCE</scope>
</reference>
<evidence type="ECO:0000256" key="1">
    <source>
        <dbReference type="ARBA" id="ARBA00012418"/>
    </source>
</evidence>
<proteinExistence type="predicted"/>
<reference evidence="11" key="1">
    <citation type="submission" date="2018-07" db="EMBL/GenBank/DDBJ databases">
        <authorList>
            <person name="Quirk P.G."/>
            <person name="Krulwich T.A."/>
        </authorList>
    </citation>
    <scope>NUCLEOTIDE SEQUENCE</scope>
</reference>
<dbReference type="Gene3D" id="1.10.132.30">
    <property type="match status" value="1"/>
</dbReference>
<keyword evidence="11" id="KW-0150">Chloroplast</keyword>
<organism evidence="11">
    <name type="scientific">Pseudocodium devriesii</name>
    <dbReference type="NCBI Taxonomy" id="453070"/>
    <lineage>
        <taxon>Eukaryota</taxon>
        <taxon>Viridiplantae</taxon>
        <taxon>Chlorophyta</taxon>
        <taxon>core chlorophytes</taxon>
        <taxon>Ulvophyceae</taxon>
        <taxon>TCBD clade</taxon>
        <taxon>Bryopsidales</taxon>
        <taxon>Halimedineae</taxon>
        <taxon>Halimedaceae</taxon>
        <taxon>Pseudocodieae</taxon>
        <taxon>Pseudocodium</taxon>
    </lineage>
</organism>
<dbReference type="Gene3D" id="1.10.274.100">
    <property type="entry name" value="RNA polymerase Rpb1, domain 3"/>
    <property type="match status" value="1"/>
</dbReference>
<name>A0A386B0W9_9CHLO</name>
<sequence>MFFQLHLTSTLFFNHCFDKRRFKNFLRWFLKNYGQNQLLFFLEKLKFVGFHSATEAGFSISIEDLKIPTTKSTLLLAAEKNVLEADLQFMCGHLTIIERSQRILEIWNRTSEKFKYQVLQSFQISDFFNPVYLMAFSGARGNISQIRQLVGMRGLMADPQGKIIDFPIRSNFREGLTLTEYLISCSGARKGIVDTALRTAASGYLTRRLVDVAHHVVISQIDCQTKKSLLIEDLYIQQKKVLSIQQRLVGRISAETLIHKGSLICLKNQEISKSLSHTICAIQNKVSIRSPLTCCSPKFICQLCYGWNLAEGQLVSVGEAVGVLAAQSIGEPGTQLTMRTFHTGGVFTGDLMDQTYAPFLGNIDYNFPCSGVLIRTLQGNIAYLIKNFGIFKIHHQRIQQNQIQFNFQSGTLLYVRQGELVFPNQLIAELPFLEKEQLLENEQSLFSPICGEMYFENFLFLEKTKFDITLERTQTVQNLGEFWILIGQFLLQRESSFFQQLDLIDCSTPSTQILLSCPTLISQRQNLSILQTYFQNIKIFIIFFKKCGYLTTNPILIQKKHKETSTLTQLHFRKKLKNSLSTTFQTFLFGLRLKFKYSNFQIQSLAQGLAQKRFHPTTRSFISKKRNFQKSMQFGENEKQNFFCEFHNSFNLYTNVYQYNLSRSGNVDLLLSSLQKIFWREFEKLTMTIQTKYFSLQFQDSSLNSDIKKNIQMRRSRAQQYLPHNYKKQFFFLIHFPKNWIRTTINKKPMIMHWHAIPNQKFLFLISSLLRLRMPFRQNQLQMSSGDGDDQVSMWYMKHSLKLGSSASLRLLLCVEFRPLQISRLLDTKKGTTSFTDFFVRGSFLLFQKKFQSLKYFYESIFQPFLQANVKNFFQSYNDNDEWFFFGTLPERSTGTYIQNWVTKTGQIDTNSLSFNTSYFSATPKTFSLFDNFLPRFFLTAKLNSVKRSFFKLQKQLLLYYFDSYHLFLQKNSFIKNFQCRFLLTLPKKPISSIIEFHSKFESSHFPSSQFESKKLTQENFNMKNFQDLFHNGISFQNFKISSIGKKSFRQNLKFFEQSQSYWIRSLKSQVLPSHFSRFLGKEEKTKSSSSVYIKKFNRTYYLEKSCSEAARVKKYLMFTNKNQDNFYWLHLNSFSLFSRIQVNWTEKELTQNFQISVFDILFKFSTVLKKRTQNLWKKMNSTFIEFPTKRVSRKFYLNKETKLGIKTEQNWIETRLKKIDSNFFKFALFSSQFKLFLISILPISRDHKNLWKKKTFSDQTNHLQLQLTHTKSLKMDFLPQYNTSLKILKKKKHAFETQMFLRSFSTRNKSEIVDTITSSNSEMCITLSDIFALHKKDSVSKKANFSKNFFLHSSLRTFCECLKFRKVSFAKRKKEILLGTFLRGGEQVGNQCFFTGGFFIAQTKNKFLCRKAKNYLLNEKSLLHINHGERISQNQRVCSVFYTQSKTGDIVQGIPKIEQIFEARQKSTLKTLFSKNSLFSQKKIWKYLQSVQKSVVNNIQRIYCGQGISISDKHIEIIVRQMTSNVMILDPGQTGLLCGEIVALQWVERIQISNQLIYEPILMGMTKTCLETSSFLSAASFQETTRILGRAAIQNQMDFLRGLKQNVLLGNLIPIGTGCS</sequence>
<accession>A0A386B0W9</accession>
<keyword evidence="2" id="KW-0240">DNA-directed RNA polymerase</keyword>
<evidence type="ECO:0000256" key="7">
    <source>
        <dbReference type="ARBA" id="ARBA00022833"/>
    </source>
</evidence>
<feature type="domain" description="RNA polymerase Rpb1" evidence="9">
    <location>
        <begin position="1298"/>
        <end position="1538"/>
    </location>
</feature>
<dbReference type="EMBL" id="MH591109">
    <property type="protein sequence ID" value="AYC65346.1"/>
    <property type="molecule type" value="Genomic_DNA"/>
</dbReference>
<dbReference type="PANTHER" id="PTHR19376:SF68">
    <property type="entry name" value="DNA-DIRECTED RNA POLYMERASE SUBUNIT BETA"/>
    <property type="match status" value="1"/>
</dbReference>
<dbReference type="InterPro" id="IPR042102">
    <property type="entry name" value="RNA_pol_Rpb1_3_sf"/>
</dbReference>
<dbReference type="InterPro" id="IPR038120">
    <property type="entry name" value="Rpb1_funnel_sf"/>
</dbReference>
<keyword evidence="4" id="KW-0808">Transferase</keyword>
<geneLocation type="chloroplast" evidence="11"/>
<keyword evidence="6" id="KW-0479">Metal-binding</keyword>
<evidence type="ECO:0000256" key="6">
    <source>
        <dbReference type="ARBA" id="ARBA00022723"/>
    </source>
</evidence>
<gene>
    <name evidence="11" type="primary">rpoC2</name>
</gene>
<feature type="domain" description="RNA polymerase Rpb1" evidence="9">
    <location>
        <begin position="175"/>
        <end position="353"/>
    </location>
</feature>
<dbReference type="RefSeq" id="YP_009519367.1">
    <property type="nucleotide sequence ID" value="NC_039525.1"/>
</dbReference>
<dbReference type="GO" id="GO:0003677">
    <property type="term" value="F:DNA binding"/>
    <property type="evidence" value="ECO:0007669"/>
    <property type="project" value="InterPro"/>
</dbReference>
<dbReference type="GO" id="GO:0006351">
    <property type="term" value="P:DNA-templated transcription"/>
    <property type="evidence" value="ECO:0007669"/>
    <property type="project" value="InterPro"/>
</dbReference>
<dbReference type="Gene3D" id="1.10.1790.20">
    <property type="match status" value="1"/>
</dbReference>
<evidence type="ECO:0000256" key="2">
    <source>
        <dbReference type="ARBA" id="ARBA00022478"/>
    </source>
</evidence>
<dbReference type="CDD" id="cd02655">
    <property type="entry name" value="RNAP_beta'_C"/>
    <property type="match status" value="1"/>
</dbReference>
<dbReference type="Pfam" id="PF05000">
    <property type="entry name" value="RNA_pol_Rpb1_4"/>
    <property type="match status" value="1"/>
</dbReference>
<dbReference type="PANTHER" id="PTHR19376">
    <property type="entry name" value="DNA-DIRECTED RNA POLYMERASE"/>
    <property type="match status" value="1"/>
</dbReference>
<dbReference type="SUPFAM" id="SSF64484">
    <property type="entry name" value="beta and beta-prime subunits of DNA dependent RNA-polymerase"/>
    <property type="match status" value="1"/>
</dbReference>
<protein>
    <recommendedName>
        <fullName evidence="1">DNA-directed RNA polymerase</fullName>
        <ecNumber evidence="1">2.7.7.6</ecNumber>
    </recommendedName>
</protein>
<dbReference type="Pfam" id="PF04998">
    <property type="entry name" value="RNA_pol_Rpb1_5"/>
    <property type="match status" value="2"/>
</dbReference>
<feature type="domain" description="RNA polymerase Rpb1" evidence="10">
    <location>
        <begin position="97"/>
        <end position="172"/>
    </location>
</feature>
<dbReference type="InterPro" id="IPR007083">
    <property type="entry name" value="RNA_pol_Rpb1_4"/>
</dbReference>